<dbReference type="PANTHER" id="PTHR47200:SF2">
    <property type="entry name" value="THYLAKOID LUMENAL 15 KDA PROTEIN 1, CHLOROPLASTIC"/>
    <property type="match status" value="1"/>
</dbReference>
<name>A0ABT4TVG4_9ACTN</name>
<sequence length="271" mass="29256">MHTRDARRSDLASDCANCFGLCCVALPFSAAAGFPYDKPEASPCRNLSGDFRCGVHADLRERGYTGCTVFECFGAGQKVSQRTFSGADWRSAPGSARDMFASFGVMRRLHELLWYLTEALERPEAEPLHAELRAAYDRTERLSLGTPEELKAVDTDALRGEAALLLRRASGRVREGAPGPGEDRAGADLMGARLRKADLRAACLRGAYLIAADLRGADLRTADLLGADMRDADLRGADLSGALFLTQPQANAAKGDASTVIPEVLDRPAHW</sequence>
<dbReference type="Proteomes" id="UP001165685">
    <property type="component" value="Unassembled WGS sequence"/>
</dbReference>
<keyword evidence="2" id="KW-1185">Reference proteome</keyword>
<dbReference type="InterPro" id="IPR001646">
    <property type="entry name" value="5peptide_repeat"/>
</dbReference>
<dbReference type="EMBL" id="JAQFWP010000098">
    <property type="protein sequence ID" value="MDA2808691.1"/>
    <property type="molecule type" value="Genomic_DNA"/>
</dbReference>
<reference evidence="1" key="1">
    <citation type="submission" date="2023-01" db="EMBL/GenBank/DDBJ databases">
        <title>Draft genome sequence of Nocardiopsis sp. LSu2-4 isolated from halophytes.</title>
        <authorList>
            <person name="Duangmal K."/>
            <person name="Chantavorakit T."/>
        </authorList>
    </citation>
    <scope>NUCLEOTIDE SEQUENCE</scope>
    <source>
        <strain evidence="1">LSu2-4</strain>
    </source>
</reference>
<protein>
    <submittedName>
        <fullName evidence="1">Pentapeptide repeat-containing protein</fullName>
    </submittedName>
</protein>
<organism evidence="1 2">
    <name type="scientific">Nocardiopsis suaedae</name>
    <dbReference type="NCBI Taxonomy" id="3018444"/>
    <lineage>
        <taxon>Bacteria</taxon>
        <taxon>Bacillati</taxon>
        <taxon>Actinomycetota</taxon>
        <taxon>Actinomycetes</taxon>
        <taxon>Streptosporangiales</taxon>
        <taxon>Nocardiopsidaceae</taxon>
        <taxon>Nocardiopsis</taxon>
    </lineage>
</organism>
<accession>A0ABT4TVG4</accession>
<evidence type="ECO:0000313" key="1">
    <source>
        <dbReference type="EMBL" id="MDA2808691.1"/>
    </source>
</evidence>
<dbReference type="Pfam" id="PF00805">
    <property type="entry name" value="Pentapeptide"/>
    <property type="match status" value="1"/>
</dbReference>
<dbReference type="RefSeq" id="WP_270681279.1">
    <property type="nucleotide sequence ID" value="NZ_JAQFWP010000098.1"/>
</dbReference>
<comment type="caution">
    <text evidence="1">The sequence shown here is derived from an EMBL/GenBank/DDBJ whole genome shotgun (WGS) entry which is preliminary data.</text>
</comment>
<proteinExistence type="predicted"/>
<dbReference type="InterPro" id="IPR044213">
    <property type="entry name" value="At2g44920-like"/>
</dbReference>
<dbReference type="Gene3D" id="2.160.20.80">
    <property type="entry name" value="E3 ubiquitin-protein ligase SopA"/>
    <property type="match status" value="1"/>
</dbReference>
<dbReference type="PANTHER" id="PTHR47200">
    <property type="entry name" value="THYLAKOID LUMENAL 15 KDA PROTEIN 1, CHLOROPLASTIC"/>
    <property type="match status" value="1"/>
</dbReference>
<gene>
    <name evidence="1" type="ORF">O4U47_29570</name>
</gene>
<dbReference type="SUPFAM" id="SSF141571">
    <property type="entry name" value="Pentapeptide repeat-like"/>
    <property type="match status" value="1"/>
</dbReference>
<evidence type="ECO:0000313" key="2">
    <source>
        <dbReference type="Proteomes" id="UP001165685"/>
    </source>
</evidence>